<feature type="domain" description="P-type" evidence="11">
    <location>
        <begin position="303"/>
        <end position="341"/>
    </location>
</feature>
<evidence type="ECO:0000256" key="8">
    <source>
        <dbReference type="SAM" id="SignalP"/>
    </source>
</evidence>
<evidence type="ECO:0000259" key="11">
    <source>
        <dbReference type="PROSITE" id="PS51448"/>
    </source>
</evidence>
<evidence type="ECO:0000256" key="3">
    <source>
        <dbReference type="ARBA" id="ARBA00023157"/>
    </source>
</evidence>
<dbReference type="SUPFAM" id="SSF57196">
    <property type="entry name" value="EGF/Laminin"/>
    <property type="match status" value="1"/>
</dbReference>
<feature type="domain" description="Sushi" evidence="10">
    <location>
        <begin position="481"/>
        <end position="545"/>
    </location>
</feature>
<dbReference type="InterPro" id="IPR036383">
    <property type="entry name" value="TSP1_rpt_sf"/>
</dbReference>
<dbReference type="SUPFAM" id="SSF57492">
    <property type="entry name" value="Trefoil"/>
    <property type="match status" value="1"/>
</dbReference>
<evidence type="ECO:0000256" key="7">
    <source>
        <dbReference type="PROSITE-ProRule" id="PRU00779"/>
    </source>
</evidence>
<dbReference type="CDD" id="cd00033">
    <property type="entry name" value="CCP"/>
    <property type="match status" value="4"/>
</dbReference>
<proteinExistence type="predicted"/>
<dbReference type="InterPro" id="IPR000742">
    <property type="entry name" value="EGF"/>
</dbReference>
<dbReference type="InterPro" id="IPR035976">
    <property type="entry name" value="Sushi/SCR/CCP_sf"/>
</dbReference>
<dbReference type="Gene3D" id="2.10.25.10">
    <property type="entry name" value="Laminin"/>
    <property type="match status" value="1"/>
</dbReference>
<dbReference type="Gene3D" id="2.10.70.10">
    <property type="entry name" value="Complement Module, domain 1"/>
    <property type="match status" value="7"/>
</dbReference>
<reference evidence="12 13" key="1">
    <citation type="submission" date="2024-02" db="EMBL/GenBank/DDBJ databases">
        <authorList>
            <person name="Daric V."/>
            <person name="Darras S."/>
        </authorList>
    </citation>
    <scope>NUCLEOTIDE SEQUENCE [LARGE SCALE GENOMIC DNA]</scope>
</reference>
<feature type="signal peptide" evidence="8">
    <location>
        <begin position="1"/>
        <end position="21"/>
    </location>
</feature>
<evidence type="ECO:0000256" key="1">
    <source>
        <dbReference type="ARBA" id="ARBA00022659"/>
    </source>
</evidence>
<dbReference type="InterPro" id="IPR044913">
    <property type="entry name" value="P_trefoil_dom_sf"/>
</dbReference>
<evidence type="ECO:0000259" key="10">
    <source>
        <dbReference type="PROSITE" id="PS50923"/>
    </source>
</evidence>
<protein>
    <submittedName>
        <fullName evidence="12">Uncharacterized protein</fullName>
    </submittedName>
</protein>
<dbReference type="PRINTS" id="PR00010">
    <property type="entry name" value="EGFBLOOD"/>
</dbReference>
<dbReference type="PANTHER" id="PTHR19325:SF537">
    <property type="entry name" value="FURROWED, ISOFORM A"/>
    <property type="match status" value="1"/>
</dbReference>
<feature type="domain" description="Sushi" evidence="10">
    <location>
        <begin position="815"/>
        <end position="877"/>
    </location>
</feature>
<keyword evidence="13" id="KW-1185">Reference proteome</keyword>
<dbReference type="PROSITE" id="PS01186">
    <property type="entry name" value="EGF_2"/>
    <property type="match status" value="1"/>
</dbReference>
<dbReference type="SUPFAM" id="SSF82895">
    <property type="entry name" value="TSP-1 type 1 repeat"/>
    <property type="match status" value="1"/>
</dbReference>
<evidence type="ECO:0000313" key="12">
    <source>
        <dbReference type="EMBL" id="CAK8688751.1"/>
    </source>
</evidence>
<feature type="chain" id="PRO_5045044316" evidence="8">
    <location>
        <begin position="22"/>
        <end position="943"/>
    </location>
</feature>
<dbReference type="PROSITE" id="PS00010">
    <property type="entry name" value="ASX_HYDROXYL"/>
    <property type="match status" value="1"/>
</dbReference>
<dbReference type="InterPro" id="IPR050350">
    <property type="entry name" value="Compl-Cell_Adhes-Reg"/>
</dbReference>
<feature type="domain" description="Sushi" evidence="10">
    <location>
        <begin position="683"/>
        <end position="748"/>
    </location>
</feature>
<dbReference type="PROSITE" id="PS50923">
    <property type="entry name" value="SUSHI"/>
    <property type="match status" value="7"/>
</dbReference>
<dbReference type="InterPro" id="IPR001881">
    <property type="entry name" value="EGF-like_Ca-bd_dom"/>
</dbReference>
<dbReference type="InterPro" id="IPR018097">
    <property type="entry name" value="EGF_Ca-bd_CS"/>
</dbReference>
<dbReference type="SMART" id="SM00179">
    <property type="entry name" value="EGF_CA"/>
    <property type="match status" value="1"/>
</dbReference>
<keyword evidence="8" id="KW-0732">Signal</keyword>
<feature type="domain" description="Sushi" evidence="10">
    <location>
        <begin position="549"/>
        <end position="612"/>
    </location>
</feature>
<dbReference type="SUPFAM" id="SSF57535">
    <property type="entry name" value="Complement control module/SCR domain"/>
    <property type="match status" value="7"/>
</dbReference>
<name>A0ABP0GAC2_CLALP</name>
<dbReference type="PROSITE" id="PS50026">
    <property type="entry name" value="EGF_3"/>
    <property type="match status" value="1"/>
</dbReference>
<dbReference type="SMART" id="SM00181">
    <property type="entry name" value="EGF"/>
    <property type="match status" value="1"/>
</dbReference>
<keyword evidence="1 6" id="KW-0768">Sushi</keyword>
<comment type="caution">
    <text evidence="5">Lacks conserved residue(s) required for the propagation of feature annotation.</text>
</comment>
<feature type="disulfide bond" evidence="5">
    <location>
        <begin position="466"/>
        <end position="475"/>
    </location>
</feature>
<keyword evidence="4" id="KW-0325">Glycoprotein</keyword>
<evidence type="ECO:0000256" key="6">
    <source>
        <dbReference type="PROSITE-ProRule" id="PRU00302"/>
    </source>
</evidence>
<feature type="domain" description="Sushi" evidence="10">
    <location>
        <begin position="751"/>
        <end position="814"/>
    </location>
</feature>
<dbReference type="PROSITE" id="PS00022">
    <property type="entry name" value="EGF_1"/>
    <property type="match status" value="1"/>
</dbReference>
<gene>
    <name evidence="12" type="ORF">CVLEPA_LOCUS20731</name>
</gene>
<feature type="domain" description="Sushi" evidence="10">
    <location>
        <begin position="878"/>
        <end position="940"/>
    </location>
</feature>
<dbReference type="CDD" id="cd00054">
    <property type="entry name" value="EGF_CA"/>
    <property type="match status" value="1"/>
</dbReference>
<evidence type="ECO:0000256" key="4">
    <source>
        <dbReference type="ARBA" id="ARBA00023180"/>
    </source>
</evidence>
<feature type="disulfide bond" evidence="6">
    <location>
        <begin position="551"/>
        <end position="594"/>
    </location>
</feature>
<dbReference type="SMART" id="SM00209">
    <property type="entry name" value="TSP1"/>
    <property type="match status" value="1"/>
</dbReference>
<accession>A0ABP0GAC2</accession>
<feature type="disulfide bond" evidence="7">
    <location>
        <begin position="305"/>
        <end position="331"/>
    </location>
</feature>
<dbReference type="Proteomes" id="UP001642483">
    <property type="component" value="Unassembled WGS sequence"/>
</dbReference>
<keyword evidence="5" id="KW-0245">EGF-like domain</keyword>
<evidence type="ECO:0000256" key="5">
    <source>
        <dbReference type="PROSITE-ProRule" id="PRU00076"/>
    </source>
</evidence>
<evidence type="ECO:0000256" key="2">
    <source>
        <dbReference type="ARBA" id="ARBA00022737"/>
    </source>
</evidence>
<dbReference type="Gene3D" id="2.20.100.10">
    <property type="entry name" value="Thrombospondin type-1 (TSP1) repeat"/>
    <property type="match status" value="1"/>
</dbReference>
<dbReference type="InterPro" id="IPR000152">
    <property type="entry name" value="EGF-type_Asp/Asn_hydroxyl_site"/>
</dbReference>
<comment type="caution">
    <text evidence="12">The sequence shown here is derived from an EMBL/GenBank/DDBJ whole genome shotgun (WGS) entry which is preliminary data.</text>
</comment>
<dbReference type="PROSITE" id="PS51448">
    <property type="entry name" value="P_TREFOIL_2"/>
    <property type="match status" value="1"/>
</dbReference>
<keyword evidence="2" id="KW-0677">Repeat</keyword>
<dbReference type="SMART" id="SM00032">
    <property type="entry name" value="CCP"/>
    <property type="match status" value="7"/>
</dbReference>
<keyword evidence="3 5" id="KW-1015">Disulfide bond</keyword>
<feature type="disulfide bond" evidence="6">
    <location>
        <begin position="817"/>
        <end position="860"/>
    </location>
</feature>
<dbReference type="PROSITE" id="PS51257">
    <property type="entry name" value="PROKAR_LIPOPROTEIN"/>
    <property type="match status" value="1"/>
</dbReference>
<sequence length="943" mass="102286">MRLTLFLTLFCFVCYIQLGQACHSALHGAVERKKRQADLNDVNVANTEGLRNYFTNCMRDMVGDIWDWQSVIDTTVLDTFWYDLSDENVCSEQQGQDTAECWRARLDFYLKNSSFLFPPSSDCIFQYERDISNGIIVYESFQFGAGTPFGNQELCVEEPEEPFYPNSPTVRQYTACNQGKVSFPPNRPALDFPSVFQFVEGHTICSAELRDCNGNNVETLSSVEPGVARWPYRLEAITKDSSPLSLAIPECNEMFFPASSDWSIWSDCSASCGGGGTRSRTRQCSEPGCETSQSENCGEEICPRCQISKFSRRVCAGFSVSRETCELRGCCYDQSICYQSMDEDAERPVVTDFRPTVGPGPGTTFGGGQPGFPGTSVTLQCNSRNLVRRCGRGLMDRTSCSRFLCCWNEQLNRCYQPTFTIPEIRKDCPPGFSNPPACRDINDCASNPCENGGTCIDRIQGFECQCPPGYTGDNCNNNGVESCPPPPTTDTATIIETPILTSYPIESIVSYTCFIVGPGITLVGSETNTCVSPGIWINSAPICTTPMEITCGPPPLPDGGGILGVLQATYEPGSTVFYSCDPPTNVLGSETNQCIAVDAAGIWINDPPICCDDCSIVGDCDPPPLPANGGLSDSAGPPPYFFFDEVTYVCDLPSVIVSGSMTNLCIGDTLTGWSNDAPVCGQITCDPPPLPVNGGIEGTTIPSAFSVGDEVTYTCDDPLAIVSGDLTNMCQNVDGFGVWINSAPTCFILPVDCGSPPTDPTVEIVENLQVGYFFPDQVTYQCTDVTQEIISGPTTNQCQDNGIWLSLSPPTCGRIMCGIPPLPDFGGISGVLQGSYAVGEMVTYVCDANAVLSGTEENDCTRTDGGTWFNEPPTCFLTSCGPPPTRIDESIQFFPSQATYALDDMVDYFCTISDFMMNGPSQNTCTMLGWSEAIPPTCEISRR</sequence>
<dbReference type="PANTHER" id="PTHR19325">
    <property type="entry name" value="COMPLEMENT COMPONENT-RELATED SUSHI DOMAIN-CONTAINING"/>
    <property type="match status" value="1"/>
</dbReference>
<organism evidence="12 13">
    <name type="scientific">Clavelina lepadiformis</name>
    <name type="common">Light-bulb sea squirt</name>
    <name type="synonym">Ascidia lepadiformis</name>
    <dbReference type="NCBI Taxonomy" id="159417"/>
    <lineage>
        <taxon>Eukaryota</taxon>
        <taxon>Metazoa</taxon>
        <taxon>Chordata</taxon>
        <taxon>Tunicata</taxon>
        <taxon>Ascidiacea</taxon>
        <taxon>Aplousobranchia</taxon>
        <taxon>Clavelinidae</taxon>
        <taxon>Clavelina</taxon>
    </lineage>
</organism>
<dbReference type="PROSITE" id="PS01187">
    <property type="entry name" value="EGF_CA"/>
    <property type="match status" value="1"/>
</dbReference>
<feature type="disulfide bond" evidence="7">
    <location>
        <begin position="315"/>
        <end position="330"/>
    </location>
</feature>
<dbReference type="InterPro" id="IPR000884">
    <property type="entry name" value="TSP1_rpt"/>
</dbReference>
<feature type="domain" description="EGF-like" evidence="9">
    <location>
        <begin position="440"/>
        <end position="476"/>
    </location>
</feature>
<dbReference type="InterPro" id="IPR000519">
    <property type="entry name" value="P_trefoil_dom"/>
</dbReference>
<evidence type="ECO:0000259" key="9">
    <source>
        <dbReference type="PROSITE" id="PS50026"/>
    </source>
</evidence>
<dbReference type="InterPro" id="IPR000436">
    <property type="entry name" value="Sushi_SCR_CCP_dom"/>
</dbReference>
<evidence type="ECO:0000313" key="13">
    <source>
        <dbReference type="Proteomes" id="UP001642483"/>
    </source>
</evidence>
<feature type="domain" description="Sushi" evidence="10">
    <location>
        <begin position="618"/>
        <end position="682"/>
    </location>
</feature>
<dbReference type="PROSITE" id="PS50092">
    <property type="entry name" value="TSP1"/>
    <property type="match status" value="1"/>
</dbReference>
<dbReference type="EMBL" id="CAWYQH010000108">
    <property type="protein sequence ID" value="CAK8688751.1"/>
    <property type="molecule type" value="Genomic_DNA"/>
</dbReference>
<dbReference type="Pfam" id="PF00084">
    <property type="entry name" value="Sushi"/>
    <property type="match status" value="2"/>
</dbReference>
<dbReference type="Pfam" id="PF00008">
    <property type="entry name" value="EGF"/>
    <property type="match status" value="1"/>
</dbReference>